<dbReference type="CDD" id="cd00209">
    <property type="entry name" value="DHFR"/>
    <property type="match status" value="1"/>
</dbReference>
<evidence type="ECO:0000313" key="9">
    <source>
        <dbReference type="Proteomes" id="UP000237438"/>
    </source>
</evidence>
<dbReference type="GO" id="GO:0006730">
    <property type="term" value="P:one-carbon metabolic process"/>
    <property type="evidence" value="ECO:0007669"/>
    <property type="project" value="UniProtKB-KW"/>
</dbReference>
<dbReference type="SUPFAM" id="SSF53597">
    <property type="entry name" value="Dihydrofolate reductase-like"/>
    <property type="match status" value="1"/>
</dbReference>
<evidence type="ECO:0000259" key="7">
    <source>
        <dbReference type="PROSITE" id="PS51330"/>
    </source>
</evidence>
<gene>
    <name evidence="8" type="ORF">EPUL_002081</name>
</gene>
<evidence type="ECO:0000256" key="1">
    <source>
        <dbReference type="ARBA" id="ARBA00004903"/>
    </source>
</evidence>
<dbReference type="GO" id="GO:0046654">
    <property type="term" value="P:tetrahydrofolate biosynthetic process"/>
    <property type="evidence" value="ECO:0007669"/>
    <property type="project" value="InterPro"/>
</dbReference>
<dbReference type="InterPro" id="IPR001796">
    <property type="entry name" value="DHFR_dom"/>
</dbReference>
<accession>A0A2S4PXK4</accession>
<dbReference type="EMBL" id="PEDP01000272">
    <property type="protein sequence ID" value="POS86692.1"/>
    <property type="molecule type" value="Genomic_DNA"/>
</dbReference>
<dbReference type="Pfam" id="PF00186">
    <property type="entry name" value="DHFR_1"/>
    <property type="match status" value="1"/>
</dbReference>
<dbReference type="InterPro" id="IPR012259">
    <property type="entry name" value="DHFR"/>
</dbReference>
<sequence>MGRKTWDSIPTRYRPLADRINIVITRNKITTGETNMMGEDNKTSKYDQFRKNPIFVNSFESALKFTTITNTIGPERIFVIGGAQIYEAALRMKEAKRILLTRILNDFDFDTRFPLILGQDGTAQGDASHGWEKKSQKELSEWIGETNSIAGVQEENGIQYLYEMWERNENN</sequence>
<keyword evidence="4" id="KW-0554">One-carbon metabolism</keyword>
<dbReference type="EC" id="1.5.1.3" evidence="2"/>
<evidence type="ECO:0000256" key="4">
    <source>
        <dbReference type="ARBA" id="ARBA00022563"/>
    </source>
</evidence>
<dbReference type="GO" id="GO:0046452">
    <property type="term" value="P:dihydrofolate metabolic process"/>
    <property type="evidence" value="ECO:0007669"/>
    <property type="project" value="TreeGrafter"/>
</dbReference>
<organism evidence="8 9">
    <name type="scientific">Erysiphe pulchra</name>
    <dbReference type="NCBI Taxonomy" id="225359"/>
    <lineage>
        <taxon>Eukaryota</taxon>
        <taxon>Fungi</taxon>
        <taxon>Dikarya</taxon>
        <taxon>Ascomycota</taxon>
        <taxon>Pezizomycotina</taxon>
        <taxon>Leotiomycetes</taxon>
        <taxon>Erysiphales</taxon>
        <taxon>Erysiphaceae</taxon>
        <taxon>Erysiphe</taxon>
    </lineage>
</organism>
<evidence type="ECO:0000256" key="5">
    <source>
        <dbReference type="ARBA" id="ARBA00022857"/>
    </source>
</evidence>
<dbReference type="STRING" id="225359.A0A2S4PXK4"/>
<dbReference type="OrthoDB" id="414698at2759"/>
<keyword evidence="6" id="KW-0560">Oxidoreductase</keyword>
<evidence type="ECO:0000256" key="3">
    <source>
        <dbReference type="ARBA" id="ARBA00018886"/>
    </source>
</evidence>
<keyword evidence="5" id="KW-0521">NADP</keyword>
<dbReference type="PANTHER" id="PTHR48069:SF3">
    <property type="entry name" value="DIHYDROFOLATE REDUCTASE"/>
    <property type="match status" value="1"/>
</dbReference>
<dbReference type="AlphaFoldDB" id="A0A2S4PXK4"/>
<keyword evidence="9" id="KW-1185">Reference proteome</keyword>
<dbReference type="GO" id="GO:0005739">
    <property type="term" value="C:mitochondrion"/>
    <property type="evidence" value="ECO:0007669"/>
    <property type="project" value="TreeGrafter"/>
</dbReference>
<dbReference type="InterPro" id="IPR024072">
    <property type="entry name" value="DHFR-like_dom_sf"/>
</dbReference>
<dbReference type="PROSITE" id="PS51330">
    <property type="entry name" value="DHFR_2"/>
    <property type="match status" value="1"/>
</dbReference>
<feature type="domain" description="DHFR" evidence="7">
    <location>
        <begin position="1"/>
        <end position="167"/>
    </location>
</feature>
<evidence type="ECO:0000256" key="2">
    <source>
        <dbReference type="ARBA" id="ARBA00012856"/>
    </source>
</evidence>
<dbReference type="Gene3D" id="3.40.430.10">
    <property type="entry name" value="Dihydrofolate Reductase, subunit A"/>
    <property type="match status" value="1"/>
</dbReference>
<dbReference type="GO" id="GO:0004146">
    <property type="term" value="F:dihydrofolate reductase activity"/>
    <property type="evidence" value="ECO:0007669"/>
    <property type="project" value="UniProtKB-EC"/>
</dbReference>
<dbReference type="PANTHER" id="PTHR48069">
    <property type="entry name" value="DIHYDROFOLATE REDUCTASE"/>
    <property type="match status" value="1"/>
</dbReference>
<dbReference type="Proteomes" id="UP000237438">
    <property type="component" value="Unassembled WGS sequence"/>
</dbReference>
<name>A0A2S4PXK4_9PEZI</name>
<proteinExistence type="predicted"/>
<protein>
    <recommendedName>
        <fullName evidence="3">Dihydrofolate reductase</fullName>
        <ecNumber evidence="2">1.5.1.3</ecNumber>
    </recommendedName>
</protein>
<dbReference type="GO" id="GO:0046655">
    <property type="term" value="P:folic acid metabolic process"/>
    <property type="evidence" value="ECO:0007669"/>
    <property type="project" value="TreeGrafter"/>
</dbReference>
<evidence type="ECO:0000313" key="8">
    <source>
        <dbReference type="EMBL" id="POS86692.1"/>
    </source>
</evidence>
<evidence type="ECO:0000256" key="6">
    <source>
        <dbReference type="ARBA" id="ARBA00023002"/>
    </source>
</evidence>
<comment type="pathway">
    <text evidence="1">Cofactor biosynthesis; tetrahydrofolate biosynthesis; 5,6,7,8-tetrahydrofolate from 7,8-dihydrofolate: step 1/1.</text>
</comment>
<comment type="caution">
    <text evidence="8">The sequence shown here is derived from an EMBL/GenBank/DDBJ whole genome shotgun (WGS) entry which is preliminary data.</text>
</comment>
<dbReference type="GO" id="GO:0050661">
    <property type="term" value="F:NADP binding"/>
    <property type="evidence" value="ECO:0007669"/>
    <property type="project" value="InterPro"/>
</dbReference>
<reference evidence="8 9" key="1">
    <citation type="submission" date="2017-10" db="EMBL/GenBank/DDBJ databases">
        <title>Development of genomic resources for the powdery mildew, Erysiphe pulchra.</title>
        <authorList>
            <person name="Wadl P.A."/>
            <person name="Mack B.M."/>
            <person name="Moore G."/>
            <person name="Beltz S.B."/>
        </authorList>
    </citation>
    <scope>NUCLEOTIDE SEQUENCE [LARGE SCALE GENOMIC DNA]</scope>
    <source>
        <strain evidence="8">Cflorida</strain>
    </source>
</reference>